<dbReference type="SUPFAM" id="SSF50129">
    <property type="entry name" value="GroES-like"/>
    <property type="match status" value="1"/>
</dbReference>
<accession>A0A3A1Y1I9</accession>
<dbReference type="PANTHER" id="PTHR43677">
    <property type="entry name" value="SHORT-CHAIN DEHYDROGENASE/REDUCTASE"/>
    <property type="match status" value="1"/>
</dbReference>
<dbReference type="InterPro" id="IPR013149">
    <property type="entry name" value="ADH-like_C"/>
</dbReference>
<dbReference type="InterPro" id="IPR013154">
    <property type="entry name" value="ADH-like_N"/>
</dbReference>
<dbReference type="CDD" id="cd08288">
    <property type="entry name" value="MDR_yhdh"/>
    <property type="match status" value="1"/>
</dbReference>
<keyword evidence="3" id="KW-1185">Reference proteome</keyword>
<dbReference type="SMART" id="SM00829">
    <property type="entry name" value="PKS_ER"/>
    <property type="match status" value="1"/>
</dbReference>
<protein>
    <submittedName>
        <fullName evidence="2">Alcohol dehydrogenase</fullName>
    </submittedName>
</protein>
<dbReference type="RefSeq" id="WP_119525714.1">
    <property type="nucleotide sequence ID" value="NZ_NRHC01000123.1"/>
</dbReference>
<dbReference type="AlphaFoldDB" id="A0A3A1Y1I9"/>
<comment type="caution">
    <text evidence="2">The sequence shown here is derived from an EMBL/GenBank/DDBJ whole genome shotgun (WGS) entry which is preliminary data.</text>
</comment>
<dbReference type="Gene3D" id="3.40.50.720">
    <property type="entry name" value="NAD(P)-binding Rossmann-like Domain"/>
    <property type="match status" value="1"/>
</dbReference>
<dbReference type="NCBIfam" id="TIGR02823">
    <property type="entry name" value="oxido_YhdH"/>
    <property type="match status" value="1"/>
</dbReference>
<dbReference type="Gene3D" id="3.90.180.10">
    <property type="entry name" value="Medium-chain alcohol dehydrogenases, catalytic domain"/>
    <property type="match status" value="1"/>
</dbReference>
<dbReference type="InterPro" id="IPR036291">
    <property type="entry name" value="NAD(P)-bd_dom_sf"/>
</dbReference>
<dbReference type="InterPro" id="IPR051397">
    <property type="entry name" value="Zn-ADH-like_protein"/>
</dbReference>
<dbReference type="InterPro" id="IPR020843">
    <property type="entry name" value="ER"/>
</dbReference>
<dbReference type="PANTHER" id="PTHR43677:SF1">
    <property type="entry name" value="ACRYLYL-COA REDUCTASE ACUI-RELATED"/>
    <property type="match status" value="1"/>
</dbReference>
<evidence type="ECO:0000313" key="2">
    <source>
        <dbReference type="EMBL" id="RIY31159.1"/>
    </source>
</evidence>
<gene>
    <name evidence="2" type="ORF">CKF54_07380</name>
</gene>
<dbReference type="GO" id="GO:0043957">
    <property type="term" value="F:acryloyl-CoA reductase (NADPH) activity"/>
    <property type="evidence" value="ECO:0007669"/>
    <property type="project" value="TreeGrafter"/>
</dbReference>
<organism evidence="2 3">
    <name type="scientific">Psittacicella hinzii</name>
    <dbReference type="NCBI Taxonomy" id="2028575"/>
    <lineage>
        <taxon>Bacteria</taxon>
        <taxon>Pseudomonadati</taxon>
        <taxon>Pseudomonadota</taxon>
        <taxon>Gammaproteobacteria</taxon>
        <taxon>Pasteurellales</taxon>
        <taxon>Psittacicellaceae</taxon>
        <taxon>Psittacicella</taxon>
    </lineage>
</organism>
<dbReference type="InterPro" id="IPR014188">
    <property type="entry name" value="Acrylyl-CoA_reductase_AcuI"/>
</dbReference>
<name>A0A3A1Y1I9_9GAMM</name>
<dbReference type="EMBL" id="NRHC01000123">
    <property type="protein sequence ID" value="RIY31159.1"/>
    <property type="molecule type" value="Genomic_DNA"/>
</dbReference>
<proteinExistence type="predicted"/>
<dbReference type="Proteomes" id="UP000265691">
    <property type="component" value="Unassembled WGS sequence"/>
</dbReference>
<dbReference type="SUPFAM" id="SSF51735">
    <property type="entry name" value="NAD(P)-binding Rossmann-fold domains"/>
    <property type="match status" value="1"/>
</dbReference>
<feature type="domain" description="Enoyl reductase (ER)" evidence="1">
    <location>
        <begin position="11"/>
        <end position="320"/>
    </location>
</feature>
<evidence type="ECO:0000313" key="3">
    <source>
        <dbReference type="Proteomes" id="UP000265691"/>
    </source>
</evidence>
<dbReference type="Pfam" id="PF00107">
    <property type="entry name" value="ADH_zinc_N"/>
    <property type="match status" value="1"/>
</dbReference>
<evidence type="ECO:0000259" key="1">
    <source>
        <dbReference type="SMART" id="SM00829"/>
    </source>
</evidence>
<sequence>MKAIYIDKTEADYTCQLAEITLEQPEKVLLQVEYSGINYKDALAVTGKSPVVRNFPMVPGIDCAGKVIASQDPRFVAGEQVLLTGFGVGEKYWGGLAEQASFNPDFLVKMPEGLTSFTAMAVGTAGFTAMLCVQALIKHGITADKGKVLVTGATGGVGSYALIFLAKLGYQVVAVTGKAEQVEHLKALGASEVLLRSELEQAGKPLMKERWAGAIDCLGGQVLANILASTAYGGAVACCGLAASMDLPATVAPFILRGVSLLGIDSVMYPIELRQDIWQQIAELISEEEVKSFTQVITLEEVIPSCQKLIQGKVTGRLVVKL</sequence>
<reference evidence="2 3" key="1">
    <citation type="submission" date="2017-08" db="EMBL/GenBank/DDBJ databases">
        <title>Reclassification of Bisgaard taxon 37 and 44.</title>
        <authorList>
            <person name="Christensen H."/>
        </authorList>
    </citation>
    <scope>NUCLEOTIDE SEQUENCE [LARGE SCALE GENOMIC DNA]</scope>
    <source>
        <strain evidence="2 3">B96_3</strain>
    </source>
</reference>
<dbReference type="Pfam" id="PF08240">
    <property type="entry name" value="ADH_N"/>
    <property type="match status" value="1"/>
</dbReference>
<dbReference type="OrthoDB" id="9782155at2"/>
<dbReference type="InterPro" id="IPR011032">
    <property type="entry name" value="GroES-like_sf"/>
</dbReference>